<dbReference type="Proteomes" id="UP000282985">
    <property type="component" value="Unassembled WGS sequence"/>
</dbReference>
<dbReference type="PROSITE" id="PS51257">
    <property type="entry name" value="PROKAR_LIPOPROTEIN"/>
    <property type="match status" value="1"/>
</dbReference>
<evidence type="ECO:0000313" key="3">
    <source>
        <dbReference type="EMBL" id="RUT73514.1"/>
    </source>
</evidence>
<name>A0A434AGL5_9BACT</name>
<organism evidence="3 4">
    <name type="scientific">Ancylomarina longa</name>
    <dbReference type="NCBI Taxonomy" id="2487017"/>
    <lineage>
        <taxon>Bacteria</taxon>
        <taxon>Pseudomonadati</taxon>
        <taxon>Bacteroidota</taxon>
        <taxon>Bacteroidia</taxon>
        <taxon>Marinilabiliales</taxon>
        <taxon>Marinifilaceae</taxon>
        <taxon>Ancylomarina</taxon>
    </lineage>
</organism>
<proteinExistence type="predicted"/>
<accession>A0A434AGL5</accession>
<reference evidence="3 4" key="1">
    <citation type="submission" date="2018-11" db="EMBL/GenBank/DDBJ databases">
        <title>Parancylomarina longa gen. nov., sp. nov., isolated from sediments of southern Okinawa.</title>
        <authorList>
            <person name="Fu T."/>
        </authorList>
    </citation>
    <scope>NUCLEOTIDE SEQUENCE [LARGE SCALE GENOMIC DNA]</scope>
    <source>
        <strain evidence="3 4">T3-2 S1-C</strain>
    </source>
</reference>
<evidence type="ECO:0000256" key="1">
    <source>
        <dbReference type="SAM" id="Coils"/>
    </source>
</evidence>
<feature type="coiled-coil region" evidence="1">
    <location>
        <begin position="148"/>
        <end position="175"/>
    </location>
</feature>
<keyword evidence="1" id="KW-0175">Coiled coil</keyword>
<evidence type="ECO:0008006" key="5">
    <source>
        <dbReference type="Google" id="ProtNLM"/>
    </source>
</evidence>
<feature type="chain" id="PRO_5019170628" description="LPP20 lipoprotein" evidence="2">
    <location>
        <begin position="29"/>
        <end position="469"/>
    </location>
</feature>
<dbReference type="Gene3D" id="3.10.28.20">
    <property type="entry name" value="Acetamidase/Formamidase-like domains"/>
    <property type="match status" value="1"/>
</dbReference>
<dbReference type="OrthoDB" id="979116at2"/>
<keyword evidence="2" id="KW-0732">Signal</keyword>
<comment type="caution">
    <text evidence="3">The sequence shown here is derived from an EMBL/GenBank/DDBJ whole genome shotgun (WGS) entry which is preliminary data.</text>
</comment>
<keyword evidence="4" id="KW-1185">Reference proteome</keyword>
<dbReference type="RefSeq" id="WP_127344406.1">
    <property type="nucleotide sequence ID" value="NZ_RJJX01000020.1"/>
</dbReference>
<dbReference type="AlphaFoldDB" id="A0A434AGL5"/>
<evidence type="ECO:0000256" key="2">
    <source>
        <dbReference type="SAM" id="SignalP"/>
    </source>
</evidence>
<gene>
    <name evidence="3" type="ORF">DLK05_13010</name>
</gene>
<protein>
    <recommendedName>
        <fullName evidence="5">LPP20 lipoprotein</fullName>
    </recommendedName>
</protein>
<evidence type="ECO:0000313" key="4">
    <source>
        <dbReference type="Proteomes" id="UP000282985"/>
    </source>
</evidence>
<feature type="signal peptide" evidence="2">
    <location>
        <begin position="1"/>
        <end position="28"/>
    </location>
</feature>
<sequence length="469" mass="54332">MLKSLRLLFNYSSILLLLFSCSTQTSMAKRRAPKWVKERPVTPEYYIGIAVVNKDSEPTNYMQIAKNQALQDLSSEISVNISSNSVLHQFENQSEFKEEFESHTRTSIVQNLEGYEMVSSWDNKRENEYWVYYRLSKNKYELLKRIKLNKAKKVAQNYFEQAKRLENKLDLFQALSYYAKAIDAIKNHLDEDLSVMTFNGKINLGTDIYNSIQNIFQHTQLVPAKRDIQIEISTSKKEPILIKAIWDDNTGKKTIPQLPLVFHFSKGDGVLNNKVRTDENGYATSQLSKVTSHQKQQEIEVSLDLAGILDADNENMKLNRLFFTPESAPKAKIRVHAERLKAYLNFNEKIFGEDSKREILKNDLKKELSENFFSFTRQKEQAKVILDINTNVVKGEIKEGRNYKVFIVYLDCFFTLTDAKTGLEIFNDAIYEVKGMKPISYDYAVKEAYEEAVAEIHKNIIPKLNQLDL</sequence>
<dbReference type="EMBL" id="RJJX01000020">
    <property type="protein sequence ID" value="RUT73514.1"/>
    <property type="molecule type" value="Genomic_DNA"/>
</dbReference>